<dbReference type="InterPro" id="IPR053905">
    <property type="entry name" value="EF-G-like_DII"/>
</dbReference>
<evidence type="ECO:0000256" key="4">
    <source>
        <dbReference type="ARBA" id="ARBA00022741"/>
    </source>
</evidence>
<dbReference type="InterPro" id="IPR005225">
    <property type="entry name" value="Small_GTP-bd"/>
</dbReference>
<evidence type="ECO:0000256" key="7">
    <source>
        <dbReference type="ARBA" id="ARBA00073639"/>
    </source>
</evidence>
<protein>
    <recommendedName>
        <fullName evidence="7 8">Peptide chain release factor 3</fullName>
        <shortName evidence="8">RF-3</shortName>
    </recommendedName>
</protein>
<feature type="binding site" evidence="8">
    <location>
        <begin position="132"/>
        <end position="136"/>
    </location>
    <ligand>
        <name>GTP</name>
        <dbReference type="ChEBI" id="CHEBI:37565"/>
    </ligand>
</feature>
<dbReference type="CDD" id="cd16259">
    <property type="entry name" value="RF3_III"/>
    <property type="match status" value="1"/>
</dbReference>
<dbReference type="InterPro" id="IPR000795">
    <property type="entry name" value="T_Tr_GTP-bd_dom"/>
</dbReference>
<dbReference type="GO" id="GO:0003924">
    <property type="term" value="F:GTPase activity"/>
    <property type="evidence" value="ECO:0007669"/>
    <property type="project" value="InterPro"/>
</dbReference>
<evidence type="ECO:0000256" key="9">
    <source>
        <dbReference type="SAM" id="Phobius"/>
    </source>
</evidence>
<comment type="caution">
    <text evidence="11">The sequence shown here is derived from an EMBL/GenBank/DDBJ whole genome shotgun (WGS) entry which is preliminary data.</text>
</comment>
<dbReference type="PANTHER" id="PTHR43556">
    <property type="entry name" value="PEPTIDE CHAIN RELEASE FACTOR RF3"/>
    <property type="match status" value="1"/>
</dbReference>
<feature type="domain" description="Tr-type G" evidence="10">
    <location>
        <begin position="55"/>
        <end position="325"/>
    </location>
</feature>
<dbReference type="SUPFAM" id="SSF54980">
    <property type="entry name" value="EF-G C-terminal domain-like"/>
    <property type="match status" value="1"/>
</dbReference>
<dbReference type="Pfam" id="PF22042">
    <property type="entry name" value="EF-G_D2"/>
    <property type="match status" value="1"/>
</dbReference>
<dbReference type="GO" id="GO:0016149">
    <property type="term" value="F:translation release factor activity, codon specific"/>
    <property type="evidence" value="ECO:0007669"/>
    <property type="project" value="UniProtKB-UniRule"/>
</dbReference>
<dbReference type="InterPro" id="IPR035647">
    <property type="entry name" value="EFG_III/V"/>
</dbReference>
<keyword evidence="9" id="KW-1133">Transmembrane helix</keyword>
<reference evidence="11 12" key="1">
    <citation type="submission" date="2020-06" db="EMBL/GenBank/DDBJ databases">
        <authorList>
            <person name="Criscuolo A."/>
        </authorList>
    </citation>
    <scope>NUCLEOTIDE SEQUENCE [LARGE SCALE GENOMIC DNA]</scope>
    <source>
        <strain evidence="12">CIP 111411</strain>
    </source>
</reference>
<organism evidence="11 12">
    <name type="scientific">Flavobacterium salmonis</name>
    <dbReference type="NCBI Taxonomy" id="2654844"/>
    <lineage>
        <taxon>Bacteria</taxon>
        <taxon>Pseudomonadati</taxon>
        <taxon>Bacteroidota</taxon>
        <taxon>Flavobacteriia</taxon>
        <taxon>Flavobacteriales</taxon>
        <taxon>Flavobacteriaceae</taxon>
        <taxon>Flavobacterium</taxon>
    </lineage>
</organism>
<dbReference type="InterPro" id="IPR038467">
    <property type="entry name" value="RF3_dom_3_sf"/>
</dbReference>
<dbReference type="PROSITE" id="PS51722">
    <property type="entry name" value="G_TR_2"/>
    <property type="match status" value="1"/>
</dbReference>
<evidence type="ECO:0000256" key="1">
    <source>
        <dbReference type="ARBA" id="ARBA00004496"/>
    </source>
</evidence>
<dbReference type="NCBIfam" id="TIGR00231">
    <property type="entry name" value="small_GTP"/>
    <property type="match status" value="1"/>
</dbReference>
<dbReference type="InterPro" id="IPR031157">
    <property type="entry name" value="G_TR_CS"/>
</dbReference>
<accession>A0A6V6YR93</accession>
<dbReference type="Proteomes" id="UP000530060">
    <property type="component" value="Unassembled WGS sequence"/>
</dbReference>
<dbReference type="InterPro" id="IPR027417">
    <property type="entry name" value="P-loop_NTPase"/>
</dbReference>
<dbReference type="Pfam" id="PF16658">
    <property type="entry name" value="RF3_C"/>
    <property type="match status" value="1"/>
</dbReference>
<dbReference type="InterPro" id="IPR041732">
    <property type="entry name" value="RF3_GTP-bd"/>
</dbReference>
<dbReference type="NCBIfam" id="NF001964">
    <property type="entry name" value="PRK00741.1"/>
    <property type="match status" value="1"/>
</dbReference>
<evidence type="ECO:0000256" key="8">
    <source>
        <dbReference type="HAMAP-Rule" id="MF_00072"/>
    </source>
</evidence>
<keyword evidence="4 8" id="KW-0547">Nucleotide-binding</keyword>
<evidence type="ECO:0000256" key="5">
    <source>
        <dbReference type="ARBA" id="ARBA00022917"/>
    </source>
</evidence>
<dbReference type="FunFam" id="3.40.50.300:FF:000542">
    <property type="entry name" value="Peptide chain release factor 3"/>
    <property type="match status" value="1"/>
</dbReference>
<evidence type="ECO:0000259" key="10">
    <source>
        <dbReference type="PROSITE" id="PS51722"/>
    </source>
</evidence>
<dbReference type="EMBL" id="CAIJDP010000058">
    <property type="protein sequence ID" value="CAD0002038.1"/>
    <property type="molecule type" value="Genomic_DNA"/>
</dbReference>
<name>A0A6V6YR93_9FLAO</name>
<evidence type="ECO:0000256" key="6">
    <source>
        <dbReference type="ARBA" id="ARBA00023134"/>
    </source>
</evidence>
<dbReference type="Gene3D" id="3.30.70.3280">
    <property type="entry name" value="Peptide chain release factor 3, domain III"/>
    <property type="match status" value="1"/>
</dbReference>
<dbReference type="HAMAP" id="MF_00072">
    <property type="entry name" value="Rel_fac_3"/>
    <property type="match status" value="1"/>
</dbReference>
<evidence type="ECO:0000256" key="3">
    <source>
        <dbReference type="ARBA" id="ARBA00022490"/>
    </source>
</evidence>
<dbReference type="FunFam" id="3.30.70.3280:FF:000001">
    <property type="entry name" value="Peptide chain release factor 3"/>
    <property type="match status" value="1"/>
</dbReference>
<keyword evidence="5 8" id="KW-0648">Protein biosynthesis</keyword>
<dbReference type="GO" id="GO:0006449">
    <property type="term" value="P:regulation of translational termination"/>
    <property type="evidence" value="ECO:0007669"/>
    <property type="project" value="UniProtKB-UniRule"/>
</dbReference>
<feature type="binding site" evidence="8">
    <location>
        <begin position="186"/>
        <end position="189"/>
    </location>
    <ligand>
        <name>GTP</name>
        <dbReference type="ChEBI" id="CHEBI:37565"/>
    </ligand>
</feature>
<gene>
    <name evidence="8" type="primary">prfC</name>
    <name evidence="11" type="ORF">FLAT13_00892</name>
</gene>
<dbReference type="GO" id="GO:0016150">
    <property type="term" value="F:translation release factor activity, codon nonspecific"/>
    <property type="evidence" value="ECO:0007669"/>
    <property type="project" value="TreeGrafter"/>
</dbReference>
<proteinExistence type="inferred from homology"/>
<comment type="function">
    <text evidence="8">Increases the formation of ribosomal termination complexes and stimulates activities of RF-1 and RF-2. It binds guanine nucleotides and has strong preference for UGA stop codons. It may interact directly with the ribosome. The stimulation of RF-1 and RF-2 is significantly reduced by GTP and GDP, but not by GMP.</text>
</comment>
<evidence type="ECO:0000256" key="2">
    <source>
        <dbReference type="ARBA" id="ARBA00009978"/>
    </source>
</evidence>
<dbReference type="InterPro" id="IPR004548">
    <property type="entry name" value="PrfC"/>
</dbReference>
<keyword evidence="3 8" id="KW-0963">Cytoplasm</keyword>
<evidence type="ECO:0000313" key="11">
    <source>
        <dbReference type="EMBL" id="CAD0002038.1"/>
    </source>
</evidence>
<sequence length="577" mass="66134">MAIKKKHINDFISLNNKKTKSSKPKQNRIYFQIVLINSTFATYLYKNMSFLKEIQRRRTFGIISHPDAGKTTLTEKLLLFGGAIQEAGAVKNNKIKKGATSDFMEIERQRGISVSTSVLAFNYNDKKINILDTPGHKDFAEDTFRTLTAVDSVIVVIDVAKGVEEQTEKLVAVCRMRNIPMIVFINKLDREGKDAFDLMDEVEQKLGLTVTPLSFPIGMGYDFQGIYNLWEQNINLFSGDSRKNIEETIAFSDVQNNPELDKIVGQKAAQKLREELELIDEVYPKFDRQDYLDGKLQPVFFGSALNNFGVRELLDCFVAIAPSPRPKDSETRLVDPTEEKMSGFVFKIHANMDPKHRDRLAFIKIVSGTFERNKPYYHVRQKKNLKFSSPNAFFAEKKEIVDISYPGDIVGLHDTGNFKIGDTLTEGELMSFKGIPSFSPEHFRYINNADPMKAKQLDKGIDQLMDEGVAQLFTLEMNNRKIIGTVGALQYEVIQYRLEHEYGAKCTYENFPVHKACWVKPNDPKSEEFKEFKRIKQKFLAHDKYGQLVFLADSDFTIQMTQSKYPNVKLFFTSEFE</sequence>
<dbReference type="SUPFAM" id="SSF50447">
    <property type="entry name" value="Translation proteins"/>
    <property type="match status" value="1"/>
</dbReference>
<dbReference type="GO" id="GO:0005525">
    <property type="term" value="F:GTP binding"/>
    <property type="evidence" value="ECO:0007669"/>
    <property type="project" value="UniProtKB-UniRule"/>
</dbReference>
<feature type="binding site" evidence="8">
    <location>
        <begin position="64"/>
        <end position="71"/>
    </location>
    <ligand>
        <name>GTP</name>
        <dbReference type="ChEBI" id="CHEBI:37565"/>
    </ligand>
</feature>
<dbReference type="AlphaFoldDB" id="A0A6V6YR93"/>
<keyword evidence="9" id="KW-0812">Transmembrane</keyword>
<keyword evidence="9" id="KW-0472">Membrane</keyword>
<keyword evidence="6 8" id="KW-0342">GTP-binding</keyword>
<dbReference type="Pfam" id="PF00009">
    <property type="entry name" value="GTP_EFTU"/>
    <property type="match status" value="1"/>
</dbReference>
<evidence type="ECO:0000313" key="12">
    <source>
        <dbReference type="Proteomes" id="UP000530060"/>
    </source>
</evidence>
<dbReference type="GO" id="GO:0005829">
    <property type="term" value="C:cytosol"/>
    <property type="evidence" value="ECO:0007669"/>
    <property type="project" value="TreeGrafter"/>
</dbReference>
<dbReference type="SUPFAM" id="SSF52540">
    <property type="entry name" value="P-loop containing nucleoside triphosphate hydrolases"/>
    <property type="match status" value="1"/>
</dbReference>
<keyword evidence="12" id="KW-1185">Reference proteome</keyword>
<dbReference type="InterPro" id="IPR032090">
    <property type="entry name" value="RF3_C"/>
</dbReference>
<comment type="similarity">
    <text evidence="2 8">Belongs to the TRAFAC class translation factor GTPase superfamily. Classic translation factor GTPase family. PrfC subfamily.</text>
</comment>
<dbReference type="CDD" id="cd04169">
    <property type="entry name" value="RF3"/>
    <property type="match status" value="1"/>
</dbReference>
<dbReference type="PANTHER" id="PTHR43556:SF2">
    <property type="entry name" value="PEPTIDE CHAIN RELEASE FACTOR RF3"/>
    <property type="match status" value="1"/>
</dbReference>
<dbReference type="InterPro" id="IPR009000">
    <property type="entry name" value="Transl_B-barrel_sf"/>
</dbReference>
<feature type="transmembrane region" description="Helical" evidence="9">
    <location>
        <begin position="29"/>
        <end position="45"/>
    </location>
</feature>
<dbReference type="Gene3D" id="3.40.50.300">
    <property type="entry name" value="P-loop containing nucleotide triphosphate hydrolases"/>
    <property type="match status" value="2"/>
</dbReference>
<dbReference type="PROSITE" id="PS00301">
    <property type="entry name" value="G_TR_1"/>
    <property type="match status" value="1"/>
</dbReference>
<comment type="subcellular location">
    <subcellularLocation>
        <location evidence="1 8">Cytoplasm</location>
    </subcellularLocation>
</comment>
<dbReference type="PRINTS" id="PR00315">
    <property type="entry name" value="ELONGATNFCT"/>
</dbReference>
<dbReference type="NCBIfam" id="TIGR00503">
    <property type="entry name" value="prfC"/>
    <property type="match status" value="1"/>
</dbReference>